<protein>
    <recommendedName>
        <fullName evidence="1">AB hydrolase-1 domain-containing protein</fullName>
    </recommendedName>
</protein>
<dbReference type="OrthoDB" id="9804723at2"/>
<accession>A0A328C464</accession>
<feature type="domain" description="AB hydrolase-1" evidence="1">
    <location>
        <begin position="21"/>
        <end position="242"/>
    </location>
</feature>
<dbReference type="InterPro" id="IPR000073">
    <property type="entry name" value="AB_hydrolase_1"/>
</dbReference>
<dbReference type="AlphaFoldDB" id="A0A328C464"/>
<dbReference type="Proteomes" id="UP000249169">
    <property type="component" value="Unassembled WGS sequence"/>
</dbReference>
<gene>
    <name evidence="2" type="ORF">DL240_13095</name>
</gene>
<evidence type="ECO:0000313" key="2">
    <source>
        <dbReference type="EMBL" id="RAL21782.1"/>
    </source>
</evidence>
<name>A0A328C464_9DELT</name>
<evidence type="ECO:0000313" key="3">
    <source>
        <dbReference type="Proteomes" id="UP000249169"/>
    </source>
</evidence>
<sequence>MSTALSPLPHLHTLEALQKGPLIIGLHGWGGSYHTFDPLRAHLPPQRAFAACDWPGYGRSPAPATYSLDAIVEPVADWLATLRTRHSGPFIGVGSCSGALLGIELLRRHPDQLDHLIMVEPFAFNPWYLKLFLIPGFGRLAYATTFANPLGRWLTNRSLATQGDNQPDLTTVAHTPMRTTLSYLRELDRMGHARRFHEVTTPLTLVHGQHTFGALIRGIPLWQELFPAAPLHVIEGAGHLPLNETPALVARVVEGEVARAQSSRSKPTSLSLSQP</sequence>
<proteinExistence type="predicted"/>
<dbReference type="InterPro" id="IPR029058">
    <property type="entry name" value="AB_hydrolase_fold"/>
</dbReference>
<organism evidence="2 3">
    <name type="scientific">Lujinxingia litoralis</name>
    <dbReference type="NCBI Taxonomy" id="2211119"/>
    <lineage>
        <taxon>Bacteria</taxon>
        <taxon>Deltaproteobacteria</taxon>
        <taxon>Bradymonadales</taxon>
        <taxon>Lujinxingiaceae</taxon>
        <taxon>Lujinxingia</taxon>
    </lineage>
</organism>
<dbReference type="RefSeq" id="WP_111730345.1">
    <property type="nucleotide sequence ID" value="NZ_QHKO01000005.1"/>
</dbReference>
<keyword evidence="3" id="KW-1185">Reference proteome</keyword>
<reference evidence="2 3" key="1">
    <citation type="submission" date="2018-05" db="EMBL/GenBank/DDBJ databases">
        <title>Lujinxingia marina gen. nov. sp. nov., a new facultative anaerobic member of the class Deltaproteobacteria, and proposal of Lujinxingaceae fam. nov.</title>
        <authorList>
            <person name="Li C.-M."/>
        </authorList>
    </citation>
    <scope>NUCLEOTIDE SEQUENCE [LARGE SCALE GENOMIC DNA]</scope>
    <source>
        <strain evidence="2 3">B210</strain>
    </source>
</reference>
<dbReference type="Gene3D" id="3.40.50.1820">
    <property type="entry name" value="alpha/beta hydrolase"/>
    <property type="match status" value="1"/>
</dbReference>
<evidence type="ECO:0000259" key="1">
    <source>
        <dbReference type="Pfam" id="PF00561"/>
    </source>
</evidence>
<dbReference type="EMBL" id="QHKO01000005">
    <property type="protein sequence ID" value="RAL21782.1"/>
    <property type="molecule type" value="Genomic_DNA"/>
</dbReference>
<dbReference type="InterPro" id="IPR050266">
    <property type="entry name" value="AB_hydrolase_sf"/>
</dbReference>
<dbReference type="PANTHER" id="PTHR43798">
    <property type="entry name" value="MONOACYLGLYCEROL LIPASE"/>
    <property type="match status" value="1"/>
</dbReference>
<dbReference type="GO" id="GO:0016020">
    <property type="term" value="C:membrane"/>
    <property type="evidence" value="ECO:0007669"/>
    <property type="project" value="TreeGrafter"/>
</dbReference>
<dbReference type="PANTHER" id="PTHR43798:SF33">
    <property type="entry name" value="HYDROLASE, PUTATIVE (AFU_ORTHOLOGUE AFUA_2G14860)-RELATED"/>
    <property type="match status" value="1"/>
</dbReference>
<comment type="caution">
    <text evidence="2">The sequence shown here is derived from an EMBL/GenBank/DDBJ whole genome shotgun (WGS) entry which is preliminary data.</text>
</comment>
<dbReference type="Pfam" id="PF00561">
    <property type="entry name" value="Abhydrolase_1"/>
    <property type="match status" value="1"/>
</dbReference>
<dbReference type="SUPFAM" id="SSF53474">
    <property type="entry name" value="alpha/beta-Hydrolases"/>
    <property type="match status" value="1"/>
</dbReference>